<sequence>MPHVVALYRHPVKGFTPEKLPVLTVQADGRIAGDRVLAFRFGDAATPEERDGLDHWPKSKGLALETFPGLAALRLEYDEAAQRMRIDHAGTTLVEAGLDQDGRTALVEAVTAFVLDSPDGKRLQRAGRLPLALVGDGESSRFQDRGRGYVSVHSEASVSALGTALAQDVDDRRFRSNVVIGGVDAWDELDWQGEVTIGDVRLATAGPIVRCLATHANPDTGERDASVLKTLTGSLGQDEPTLGRLLILPGVSGAVGDDAGIGGTIRVGDEVVAG</sequence>
<dbReference type="AlphaFoldDB" id="A0A0F0LPN1"/>
<dbReference type="EMBL" id="JYIX01000033">
    <property type="protein sequence ID" value="KJL33496.1"/>
    <property type="molecule type" value="Genomic_DNA"/>
</dbReference>
<reference evidence="2 3" key="1">
    <citation type="submission" date="2015-02" db="EMBL/GenBank/DDBJ databases">
        <title>Draft genome sequences of ten Microbacterium spp. with emphasis on heavy metal contaminated environments.</title>
        <authorList>
            <person name="Corretto E."/>
        </authorList>
    </citation>
    <scope>NUCLEOTIDE SEQUENCE [LARGE SCALE GENOMIC DNA]</scope>
    <source>
        <strain evidence="2 3">ARN176</strain>
    </source>
</reference>
<proteinExistence type="predicted"/>
<organism evidence="2 3">
    <name type="scientific">Microbacterium azadirachtae</name>
    <dbReference type="NCBI Taxonomy" id="582680"/>
    <lineage>
        <taxon>Bacteria</taxon>
        <taxon>Bacillati</taxon>
        <taxon>Actinomycetota</taxon>
        <taxon>Actinomycetes</taxon>
        <taxon>Micrococcales</taxon>
        <taxon>Microbacteriaceae</taxon>
        <taxon>Microbacterium</taxon>
    </lineage>
</organism>
<dbReference type="InterPro" id="IPR011037">
    <property type="entry name" value="Pyrv_Knase-like_insert_dom_sf"/>
</dbReference>
<evidence type="ECO:0000313" key="3">
    <source>
        <dbReference type="Proteomes" id="UP000033740"/>
    </source>
</evidence>
<protein>
    <submittedName>
        <fullName evidence="2">MOSC domain protein</fullName>
    </submittedName>
</protein>
<evidence type="ECO:0000313" key="2">
    <source>
        <dbReference type="EMBL" id="KJL33496.1"/>
    </source>
</evidence>
<dbReference type="PATRIC" id="fig|582680.6.peg.1774"/>
<dbReference type="Pfam" id="PF03473">
    <property type="entry name" value="MOSC"/>
    <property type="match status" value="1"/>
</dbReference>
<dbReference type="SUPFAM" id="SSF50800">
    <property type="entry name" value="PK beta-barrel domain-like"/>
    <property type="match status" value="1"/>
</dbReference>
<keyword evidence="3" id="KW-1185">Reference proteome</keyword>
<dbReference type="RefSeq" id="WP_045271808.1">
    <property type="nucleotide sequence ID" value="NZ_JYIX01000033.1"/>
</dbReference>
<gene>
    <name evidence="2" type="ORF">RS86_01717</name>
</gene>
<comment type="caution">
    <text evidence="2">The sequence shown here is derived from an EMBL/GenBank/DDBJ whole genome shotgun (WGS) entry which is preliminary data.</text>
</comment>
<dbReference type="PROSITE" id="PS51340">
    <property type="entry name" value="MOSC"/>
    <property type="match status" value="1"/>
</dbReference>
<feature type="domain" description="MOSC" evidence="1">
    <location>
        <begin position="116"/>
        <end position="274"/>
    </location>
</feature>
<dbReference type="GO" id="GO:0003824">
    <property type="term" value="F:catalytic activity"/>
    <property type="evidence" value="ECO:0007669"/>
    <property type="project" value="InterPro"/>
</dbReference>
<dbReference type="GO" id="GO:0030151">
    <property type="term" value="F:molybdenum ion binding"/>
    <property type="evidence" value="ECO:0007669"/>
    <property type="project" value="InterPro"/>
</dbReference>
<dbReference type="Proteomes" id="UP000033740">
    <property type="component" value="Unassembled WGS sequence"/>
</dbReference>
<dbReference type="GO" id="GO:0030170">
    <property type="term" value="F:pyridoxal phosphate binding"/>
    <property type="evidence" value="ECO:0007669"/>
    <property type="project" value="InterPro"/>
</dbReference>
<accession>A0A0F0LPN1</accession>
<dbReference type="InterPro" id="IPR005302">
    <property type="entry name" value="MoCF_Sase_C"/>
</dbReference>
<name>A0A0F0LPN1_9MICO</name>
<evidence type="ECO:0000259" key="1">
    <source>
        <dbReference type="PROSITE" id="PS51340"/>
    </source>
</evidence>